<accession>A0ABD2XUW9</accession>
<dbReference type="PANTHER" id="PTHR47723:SF19">
    <property type="entry name" value="POLYNUCLEOTIDYL TRANSFERASE, RIBONUCLEASE H-LIKE SUPERFAMILY PROTEIN"/>
    <property type="match status" value="1"/>
</dbReference>
<organism evidence="2 3">
    <name type="scientific">Cinchona calisaya</name>
    <dbReference type="NCBI Taxonomy" id="153742"/>
    <lineage>
        <taxon>Eukaryota</taxon>
        <taxon>Viridiplantae</taxon>
        <taxon>Streptophyta</taxon>
        <taxon>Embryophyta</taxon>
        <taxon>Tracheophyta</taxon>
        <taxon>Spermatophyta</taxon>
        <taxon>Magnoliopsida</taxon>
        <taxon>eudicotyledons</taxon>
        <taxon>Gunneridae</taxon>
        <taxon>Pentapetalae</taxon>
        <taxon>asterids</taxon>
        <taxon>lamiids</taxon>
        <taxon>Gentianales</taxon>
        <taxon>Rubiaceae</taxon>
        <taxon>Cinchonoideae</taxon>
        <taxon>Cinchoneae</taxon>
        <taxon>Cinchona</taxon>
    </lineage>
</organism>
<dbReference type="Pfam" id="PF13456">
    <property type="entry name" value="RVT_3"/>
    <property type="match status" value="1"/>
</dbReference>
<sequence>MISIKTPNWVHEYQEANKVGNQVPKTQPIINWQPPPLGCFKINFDAAVYKDLQCCGNGVVIRDHLGKFIVALSEKFNNVGSMEYAEMLAAGKAVEFGPEMNLKDFVWKVMLKV</sequence>
<dbReference type="PANTHER" id="PTHR47723">
    <property type="entry name" value="OS05G0353850 PROTEIN"/>
    <property type="match status" value="1"/>
</dbReference>
<keyword evidence="3" id="KW-1185">Reference proteome</keyword>
<evidence type="ECO:0000259" key="1">
    <source>
        <dbReference type="Pfam" id="PF13456"/>
    </source>
</evidence>
<feature type="domain" description="RNase H type-1" evidence="1">
    <location>
        <begin position="43"/>
        <end position="95"/>
    </location>
</feature>
<protein>
    <recommendedName>
        <fullName evidence="1">RNase H type-1 domain-containing protein</fullName>
    </recommendedName>
</protein>
<dbReference type="InterPro" id="IPR053151">
    <property type="entry name" value="RNase_H-like"/>
</dbReference>
<dbReference type="InterPro" id="IPR002156">
    <property type="entry name" value="RNaseH_domain"/>
</dbReference>
<evidence type="ECO:0000313" key="3">
    <source>
        <dbReference type="Proteomes" id="UP001630127"/>
    </source>
</evidence>
<proteinExistence type="predicted"/>
<dbReference type="EMBL" id="JBJUIK010000017">
    <property type="protein sequence ID" value="KAL3498281.1"/>
    <property type="molecule type" value="Genomic_DNA"/>
</dbReference>
<dbReference type="Proteomes" id="UP001630127">
    <property type="component" value="Unassembled WGS sequence"/>
</dbReference>
<comment type="caution">
    <text evidence="2">The sequence shown here is derived from an EMBL/GenBank/DDBJ whole genome shotgun (WGS) entry which is preliminary data.</text>
</comment>
<name>A0ABD2XUW9_9GENT</name>
<evidence type="ECO:0000313" key="2">
    <source>
        <dbReference type="EMBL" id="KAL3498281.1"/>
    </source>
</evidence>
<gene>
    <name evidence="2" type="ORF">ACH5RR_041013</name>
</gene>
<reference evidence="2 3" key="1">
    <citation type="submission" date="2024-11" db="EMBL/GenBank/DDBJ databases">
        <title>A near-complete genome assembly of Cinchona calisaya.</title>
        <authorList>
            <person name="Lian D.C."/>
            <person name="Zhao X.W."/>
            <person name="Wei L."/>
        </authorList>
    </citation>
    <scope>NUCLEOTIDE SEQUENCE [LARGE SCALE GENOMIC DNA]</scope>
    <source>
        <tissue evidence="2">Nenye</tissue>
    </source>
</reference>
<dbReference type="AlphaFoldDB" id="A0ABD2XUW9"/>